<feature type="chain" id="PRO_5021188072" description="Secreted protein" evidence="2">
    <location>
        <begin position="20"/>
        <end position="92"/>
    </location>
</feature>
<protein>
    <recommendedName>
        <fullName evidence="5">Secreted protein</fullName>
    </recommendedName>
</protein>
<sequence>MTAKLPAACLAALAGLSAGSTVVQDGGRNEALLGTQGREHCDYFSVAFYYRSGPRDRSSAAPPIAHGQTGKKNSKCKKDAPDLHAWERYASR</sequence>
<evidence type="ECO:0000313" key="4">
    <source>
        <dbReference type="Proteomes" id="UP000314294"/>
    </source>
</evidence>
<keyword evidence="2" id="KW-0732">Signal</keyword>
<gene>
    <name evidence="3" type="ORF">EYF80_057997</name>
</gene>
<evidence type="ECO:0000256" key="1">
    <source>
        <dbReference type="SAM" id="MobiDB-lite"/>
    </source>
</evidence>
<evidence type="ECO:0008006" key="5">
    <source>
        <dbReference type="Google" id="ProtNLM"/>
    </source>
</evidence>
<evidence type="ECO:0000256" key="2">
    <source>
        <dbReference type="SAM" id="SignalP"/>
    </source>
</evidence>
<name>A0A4Z2ESM4_9TELE</name>
<dbReference type="Proteomes" id="UP000314294">
    <property type="component" value="Unassembled WGS sequence"/>
</dbReference>
<comment type="caution">
    <text evidence="3">The sequence shown here is derived from an EMBL/GenBank/DDBJ whole genome shotgun (WGS) entry which is preliminary data.</text>
</comment>
<keyword evidence="4" id="KW-1185">Reference proteome</keyword>
<dbReference type="AlphaFoldDB" id="A0A4Z2ESM4"/>
<feature type="region of interest" description="Disordered" evidence="1">
    <location>
        <begin position="54"/>
        <end position="81"/>
    </location>
</feature>
<organism evidence="3 4">
    <name type="scientific">Liparis tanakae</name>
    <name type="common">Tanaka's snailfish</name>
    <dbReference type="NCBI Taxonomy" id="230148"/>
    <lineage>
        <taxon>Eukaryota</taxon>
        <taxon>Metazoa</taxon>
        <taxon>Chordata</taxon>
        <taxon>Craniata</taxon>
        <taxon>Vertebrata</taxon>
        <taxon>Euteleostomi</taxon>
        <taxon>Actinopterygii</taxon>
        <taxon>Neopterygii</taxon>
        <taxon>Teleostei</taxon>
        <taxon>Neoteleostei</taxon>
        <taxon>Acanthomorphata</taxon>
        <taxon>Eupercaria</taxon>
        <taxon>Perciformes</taxon>
        <taxon>Cottioidei</taxon>
        <taxon>Cottales</taxon>
        <taxon>Liparidae</taxon>
        <taxon>Liparis</taxon>
    </lineage>
</organism>
<feature type="signal peptide" evidence="2">
    <location>
        <begin position="1"/>
        <end position="19"/>
    </location>
</feature>
<reference evidence="3 4" key="1">
    <citation type="submission" date="2019-03" db="EMBL/GenBank/DDBJ databases">
        <title>First draft genome of Liparis tanakae, snailfish: a comprehensive survey of snailfish specific genes.</title>
        <authorList>
            <person name="Kim W."/>
            <person name="Song I."/>
            <person name="Jeong J.-H."/>
            <person name="Kim D."/>
            <person name="Kim S."/>
            <person name="Ryu S."/>
            <person name="Song J.Y."/>
            <person name="Lee S.K."/>
        </authorList>
    </citation>
    <scope>NUCLEOTIDE SEQUENCE [LARGE SCALE GENOMIC DNA]</scope>
    <source>
        <tissue evidence="3">Muscle</tissue>
    </source>
</reference>
<accession>A0A4Z2ESM4</accession>
<dbReference type="EMBL" id="SRLO01003110">
    <property type="protein sequence ID" value="TNN31845.1"/>
    <property type="molecule type" value="Genomic_DNA"/>
</dbReference>
<proteinExistence type="predicted"/>
<evidence type="ECO:0000313" key="3">
    <source>
        <dbReference type="EMBL" id="TNN31845.1"/>
    </source>
</evidence>